<evidence type="ECO:0000313" key="3">
    <source>
        <dbReference type="Proteomes" id="UP000245946"/>
    </source>
</evidence>
<dbReference type="AlphaFoldDB" id="A0A316ZBR2"/>
<evidence type="ECO:0000256" key="1">
    <source>
        <dbReference type="SAM" id="MobiDB-lite"/>
    </source>
</evidence>
<accession>A0A316ZBR2</accession>
<dbReference type="RefSeq" id="XP_025597984.1">
    <property type="nucleotide sequence ID" value="XM_025745667.1"/>
</dbReference>
<organism evidence="2 3">
    <name type="scientific">Tilletiopsis washingtonensis</name>
    <dbReference type="NCBI Taxonomy" id="58919"/>
    <lineage>
        <taxon>Eukaryota</taxon>
        <taxon>Fungi</taxon>
        <taxon>Dikarya</taxon>
        <taxon>Basidiomycota</taxon>
        <taxon>Ustilaginomycotina</taxon>
        <taxon>Exobasidiomycetes</taxon>
        <taxon>Entylomatales</taxon>
        <taxon>Entylomatales incertae sedis</taxon>
        <taxon>Tilletiopsis</taxon>
    </lineage>
</organism>
<reference evidence="2 3" key="1">
    <citation type="journal article" date="2018" name="Mol. Biol. Evol.">
        <title>Broad Genomic Sampling Reveals a Smut Pathogenic Ancestry of the Fungal Clade Ustilaginomycotina.</title>
        <authorList>
            <person name="Kijpornyongpan T."/>
            <person name="Mondo S.J."/>
            <person name="Barry K."/>
            <person name="Sandor L."/>
            <person name="Lee J."/>
            <person name="Lipzen A."/>
            <person name="Pangilinan J."/>
            <person name="LaButti K."/>
            <person name="Hainaut M."/>
            <person name="Henrissat B."/>
            <person name="Grigoriev I.V."/>
            <person name="Spatafora J.W."/>
            <person name="Aime M.C."/>
        </authorList>
    </citation>
    <scope>NUCLEOTIDE SEQUENCE [LARGE SCALE GENOMIC DNA]</scope>
    <source>
        <strain evidence="2 3">MCA 4186</strain>
    </source>
</reference>
<feature type="compositionally biased region" description="Basic residues" evidence="1">
    <location>
        <begin position="26"/>
        <end position="53"/>
    </location>
</feature>
<keyword evidence="3" id="KW-1185">Reference proteome</keyword>
<gene>
    <name evidence="2" type="ORF">FA09DRAFT_44252</name>
</gene>
<protein>
    <submittedName>
        <fullName evidence="2">Uncharacterized protein</fullName>
    </submittedName>
</protein>
<dbReference type="Proteomes" id="UP000245946">
    <property type="component" value="Unassembled WGS sequence"/>
</dbReference>
<feature type="region of interest" description="Disordered" evidence="1">
    <location>
        <begin position="130"/>
        <end position="151"/>
    </location>
</feature>
<evidence type="ECO:0000313" key="2">
    <source>
        <dbReference type="EMBL" id="PWN97705.1"/>
    </source>
</evidence>
<feature type="region of interest" description="Disordered" evidence="1">
    <location>
        <begin position="19"/>
        <end position="56"/>
    </location>
</feature>
<name>A0A316ZBR2_9BASI</name>
<dbReference type="GeneID" id="37273211"/>
<dbReference type="EMBL" id="KZ819294">
    <property type="protein sequence ID" value="PWN97705.1"/>
    <property type="molecule type" value="Genomic_DNA"/>
</dbReference>
<proteinExistence type="predicted"/>
<sequence length="151" mass="16847">MASHSTARPLRCTSRTTLPCAPHTTPLRHRHRRPSARHRRCSHRTNARAHARRPTAAPSCCAARELRPARSLAAWLDSTQPVKAAAVVACHICACIRASADGLRAQRAHHVRLATMRARERPACAVHAHHARPRRGVRDEKQSILQHTHNI</sequence>